<dbReference type="Proteomes" id="UP000229641">
    <property type="component" value="Unassembled WGS sequence"/>
</dbReference>
<feature type="domain" description="Ice-binding protein C-terminal" evidence="2">
    <location>
        <begin position="272"/>
        <end position="294"/>
    </location>
</feature>
<proteinExistence type="predicted"/>
<dbReference type="NCBIfam" id="TIGR02595">
    <property type="entry name" value="PEP_CTERM"/>
    <property type="match status" value="1"/>
</dbReference>
<evidence type="ECO:0000259" key="2">
    <source>
        <dbReference type="Pfam" id="PF07589"/>
    </source>
</evidence>
<keyword evidence="1" id="KW-0732">Signal</keyword>
<accession>A0A2H0LYL5</accession>
<reference evidence="3 4" key="1">
    <citation type="submission" date="2017-09" db="EMBL/GenBank/DDBJ databases">
        <title>Depth-based differentiation of microbial function through sediment-hosted aquifers and enrichment of novel symbionts in the deep terrestrial subsurface.</title>
        <authorList>
            <person name="Probst A.J."/>
            <person name="Ladd B."/>
            <person name="Jarett J.K."/>
            <person name="Geller-Mcgrath D.E."/>
            <person name="Sieber C.M."/>
            <person name="Emerson J.B."/>
            <person name="Anantharaman K."/>
            <person name="Thomas B.C."/>
            <person name="Malmstrom R."/>
            <person name="Stieglmeier M."/>
            <person name="Klingl A."/>
            <person name="Woyke T."/>
            <person name="Ryan C.M."/>
            <person name="Banfield J.F."/>
        </authorList>
    </citation>
    <scope>NUCLEOTIDE SEQUENCE [LARGE SCALE GENOMIC DNA]</scope>
    <source>
        <strain evidence="3">CG11_big_fil_rev_8_21_14_0_20_42_13</strain>
    </source>
</reference>
<organism evidence="3 4">
    <name type="scientific">Candidatus Ghiorseimicrobium undicola</name>
    <dbReference type="NCBI Taxonomy" id="1974746"/>
    <lineage>
        <taxon>Bacteria</taxon>
        <taxon>Pseudomonadati</taxon>
        <taxon>Candidatus Omnitrophota</taxon>
        <taxon>Candidatus Ghiorseimicrobium</taxon>
    </lineage>
</organism>
<gene>
    <name evidence="3" type="ORF">COV72_02855</name>
</gene>
<dbReference type="EMBL" id="PCWA01000037">
    <property type="protein sequence ID" value="PIQ89462.1"/>
    <property type="molecule type" value="Genomic_DNA"/>
</dbReference>
<evidence type="ECO:0000313" key="3">
    <source>
        <dbReference type="EMBL" id="PIQ89462.1"/>
    </source>
</evidence>
<dbReference type="InterPro" id="IPR013424">
    <property type="entry name" value="Ice-binding_C"/>
</dbReference>
<dbReference type="AlphaFoldDB" id="A0A2H0LYL5"/>
<name>A0A2H0LYL5_9BACT</name>
<feature type="chain" id="PRO_5013695205" evidence="1">
    <location>
        <begin position="24"/>
        <end position="299"/>
    </location>
</feature>
<evidence type="ECO:0000256" key="1">
    <source>
        <dbReference type="SAM" id="SignalP"/>
    </source>
</evidence>
<protein>
    <submittedName>
        <fullName evidence="3">PEP-CTERM sorting domain-containing protein</fullName>
    </submittedName>
</protein>
<feature type="signal peptide" evidence="1">
    <location>
        <begin position="1"/>
        <end position="23"/>
    </location>
</feature>
<sequence length="299" mass="31581">MKKILFLFAASILSLTFINTASAVVVLPDPNAEFDGIAYASKIDDFYTFPASLMLEFGLPAADWDVVAGTGGLDVILYNGPGSSNIGVGTGAFTFESAIDAPGAGTSTFSGIWGNGVQVNGPVTVAKVLDYLEAQFGPGVTVPVFNFDSHEPNSSGEFLNVVGQVKILDTTNSNAVAASWSLDNVNDGIFDPTAWVTVPNTLVLTGDSSATYTIDNNRSGNARLDYSVFAPTMDLSPYDSTDYLFVVDLRFDQIDNGFEEVYLSGTFTPGTAVPEPATMSLFGIGLLGLAASRKRRISN</sequence>
<dbReference type="Pfam" id="PF07589">
    <property type="entry name" value="PEP-CTERM"/>
    <property type="match status" value="1"/>
</dbReference>
<comment type="caution">
    <text evidence="3">The sequence shown here is derived from an EMBL/GenBank/DDBJ whole genome shotgun (WGS) entry which is preliminary data.</text>
</comment>
<evidence type="ECO:0000313" key="4">
    <source>
        <dbReference type="Proteomes" id="UP000229641"/>
    </source>
</evidence>